<protein>
    <submittedName>
        <fullName evidence="1">Sulfur carrier protein ThiS</fullName>
    </submittedName>
</protein>
<comment type="caution">
    <text evidence="1">The sequence shown here is derived from an EMBL/GenBank/DDBJ whole genome shotgun (WGS) entry which is preliminary data.</text>
</comment>
<dbReference type="SUPFAM" id="SSF54285">
    <property type="entry name" value="MoaD/ThiS"/>
    <property type="match status" value="1"/>
</dbReference>
<dbReference type="PANTHER" id="PTHR34472">
    <property type="entry name" value="SULFUR CARRIER PROTEIN THIS"/>
    <property type="match status" value="1"/>
</dbReference>
<dbReference type="Gene3D" id="3.10.20.30">
    <property type="match status" value="1"/>
</dbReference>
<dbReference type="Proteomes" id="UP001597297">
    <property type="component" value="Unassembled WGS sequence"/>
</dbReference>
<name>A0ABW5E4P9_9BACT</name>
<dbReference type="InterPro" id="IPR016155">
    <property type="entry name" value="Mopterin_synth/thiamin_S_b"/>
</dbReference>
<dbReference type="CDD" id="cd00565">
    <property type="entry name" value="Ubl_ThiS"/>
    <property type="match status" value="1"/>
</dbReference>
<proteinExistence type="predicted"/>
<accession>A0ABW5E4P9</accession>
<reference evidence="2" key="1">
    <citation type="journal article" date="2019" name="Int. J. Syst. Evol. Microbiol.">
        <title>The Global Catalogue of Microorganisms (GCM) 10K type strain sequencing project: providing services to taxonomists for standard genome sequencing and annotation.</title>
        <authorList>
            <consortium name="The Broad Institute Genomics Platform"/>
            <consortium name="The Broad Institute Genome Sequencing Center for Infectious Disease"/>
            <person name="Wu L."/>
            <person name="Ma J."/>
        </authorList>
    </citation>
    <scope>NUCLEOTIDE SEQUENCE [LARGE SCALE GENOMIC DNA]</scope>
    <source>
        <strain evidence="2">JCM 16545</strain>
    </source>
</reference>
<organism evidence="1 2">
    <name type="scientific">Rubritalea spongiae</name>
    <dbReference type="NCBI Taxonomy" id="430797"/>
    <lineage>
        <taxon>Bacteria</taxon>
        <taxon>Pseudomonadati</taxon>
        <taxon>Verrucomicrobiota</taxon>
        <taxon>Verrucomicrobiia</taxon>
        <taxon>Verrucomicrobiales</taxon>
        <taxon>Rubritaleaceae</taxon>
        <taxon>Rubritalea</taxon>
    </lineage>
</organism>
<dbReference type="NCBIfam" id="TIGR01683">
    <property type="entry name" value="thiS"/>
    <property type="match status" value="1"/>
</dbReference>
<evidence type="ECO:0000313" key="1">
    <source>
        <dbReference type="EMBL" id="MFD2277018.1"/>
    </source>
</evidence>
<dbReference type="InterPro" id="IPR012675">
    <property type="entry name" value="Beta-grasp_dom_sf"/>
</dbReference>
<dbReference type="InterPro" id="IPR003749">
    <property type="entry name" value="ThiS/MoaD-like"/>
</dbReference>
<keyword evidence="2" id="KW-1185">Reference proteome</keyword>
<dbReference type="Pfam" id="PF02597">
    <property type="entry name" value="ThiS"/>
    <property type="match status" value="1"/>
</dbReference>
<dbReference type="PANTHER" id="PTHR34472:SF1">
    <property type="entry name" value="SULFUR CARRIER PROTEIN THIS"/>
    <property type="match status" value="1"/>
</dbReference>
<evidence type="ECO:0000313" key="2">
    <source>
        <dbReference type="Proteomes" id="UP001597297"/>
    </source>
</evidence>
<sequence length="66" mass="7018">MSIKVNGNEHPLPNETTIQGLLSDLGLGDKPVVVEHNKIAIFPRDYMTTQLSSGDSIEIITIAAGG</sequence>
<dbReference type="EMBL" id="JBHUJC010000037">
    <property type="protein sequence ID" value="MFD2277018.1"/>
    <property type="molecule type" value="Genomic_DNA"/>
</dbReference>
<gene>
    <name evidence="1" type="primary">thiS</name>
    <name evidence="1" type="ORF">ACFSQZ_11100</name>
</gene>
<dbReference type="InterPro" id="IPR010035">
    <property type="entry name" value="Thi_S"/>
</dbReference>
<dbReference type="RefSeq" id="WP_377093205.1">
    <property type="nucleotide sequence ID" value="NZ_JBHSJM010000001.1"/>
</dbReference>